<evidence type="ECO:0000313" key="2">
    <source>
        <dbReference type="Proteomes" id="UP000501421"/>
    </source>
</evidence>
<proteinExistence type="predicted"/>
<reference evidence="2" key="1">
    <citation type="journal article" date="2020" name="Microbiol. Resour. Announc.">
        <title>Complete Genome Sequence of Geobacillus sp. Strain E55-1, Isolated from Mine Geyser in Japan.</title>
        <authorList>
            <person name="Miyazaki K."/>
            <person name="Hase E."/>
            <person name="Tokito N."/>
        </authorList>
    </citation>
    <scope>NUCLEOTIDE SEQUENCE [LARGE SCALE GENOMIC DNA]</scope>
    <source>
        <strain evidence="2">E55-1</strain>
    </source>
</reference>
<evidence type="ECO:0000313" key="1">
    <source>
        <dbReference type="EMBL" id="BBW97695.1"/>
    </source>
</evidence>
<sequence length="423" mass="49684">MDHLNYFFPYERKDAHHEDQLTRAFLVTLKMVPFIQHMFIEMIREKMFDKNVNTVNIVPSLVNTEHRIERIETQVKKISQDSGKLISILISDDEFITDHKVHNSERDAVYDGVIYYKPDFIFIIENKPNKNQVRVEQLNPSLPADTQIVIEETPICLSWRSIIERINRLLEKDLVTGAEAVLLSDFLRFIDKNFEFLNPYTTLSVCKDNEYLLKQRCISIMAELNLGPIDYHKSWKNYILVDYGPVKQIAVAPNIKNDGEWAIELEFYAGDTMNQARTFFNRVDVDELLALEHKGWRLEPNFHFAFQGTNLFYPTTRAGIRDYIEFWKARKIKQLNKSNMDEYQSFIDELIRQNMMTPDDKHKLADLFDKTERQTLNVCPGLYFGYQWPKTEAIKLDSAGQLTDAIKEKIQEAARTWENSPTC</sequence>
<gene>
    <name evidence="1" type="ORF">GsuE55_25280</name>
</gene>
<dbReference type="Proteomes" id="UP000501421">
    <property type="component" value="Chromosome"/>
</dbReference>
<dbReference type="EMBL" id="AP022557">
    <property type="protein sequence ID" value="BBW97695.1"/>
    <property type="molecule type" value="Genomic_DNA"/>
</dbReference>
<protein>
    <submittedName>
        <fullName evidence="1">Uncharacterized protein</fullName>
    </submittedName>
</protein>
<keyword evidence="2" id="KW-1185">Reference proteome</keyword>
<dbReference type="AlphaFoldDB" id="A0A679FSU1"/>
<accession>A0A679FSU1</accession>
<organism evidence="1 2">
    <name type="scientific">Geobacillus subterraneus</name>
    <dbReference type="NCBI Taxonomy" id="129338"/>
    <lineage>
        <taxon>Bacteria</taxon>
        <taxon>Bacillati</taxon>
        <taxon>Bacillota</taxon>
        <taxon>Bacilli</taxon>
        <taxon>Bacillales</taxon>
        <taxon>Anoxybacillaceae</taxon>
        <taxon>Geobacillus</taxon>
    </lineage>
</organism>
<name>A0A679FSU1_9BACL</name>
<dbReference type="RefSeq" id="WP_033843011.1">
    <property type="nucleotide sequence ID" value="NZ_AP022557.1"/>
</dbReference>